<reference evidence="1" key="1">
    <citation type="submission" date="2022-03" db="EMBL/GenBank/DDBJ databases">
        <authorList>
            <person name="Martin H S."/>
        </authorList>
    </citation>
    <scope>NUCLEOTIDE SEQUENCE</scope>
</reference>
<proteinExistence type="predicted"/>
<accession>A0ABN8IYP7</accession>
<evidence type="ECO:0000313" key="2">
    <source>
        <dbReference type="Proteomes" id="UP000837857"/>
    </source>
</evidence>
<sequence>MAVGLQTNEQWQDPGVLSVSDREAVWKEKELHGRFYKALHEPFVDTVASLNWLRFGDLFGETEGFVCAIQDQELALKYGLVERKLPYYKYSPEAVLENDRARLYWDRSIITDRTIVANKPDILLMDRAQSRVFLVDITIPYDENLVKAETDKKTKYLDLAHEAQMQKKAVLLDTARIVRRFLSLSP</sequence>
<dbReference type="PANTHER" id="PTHR35450">
    <property type="entry name" value="REVERSE TRANSCRIPTASE DOMAIN-CONTAINING PROTEIN"/>
    <property type="match status" value="1"/>
</dbReference>
<name>A0ABN8IYP7_9NEOP</name>
<dbReference type="EMBL" id="OW152817">
    <property type="protein sequence ID" value="CAH2068452.1"/>
    <property type="molecule type" value="Genomic_DNA"/>
</dbReference>
<gene>
    <name evidence="1" type="ORF">IPOD504_LOCUS14334</name>
</gene>
<evidence type="ECO:0000313" key="1">
    <source>
        <dbReference type="EMBL" id="CAH2068452.1"/>
    </source>
</evidence>
<keyword evidence="2" id="KW-1185">Reference proteome</keyword>
<dbReference type="Proteomes" id="UP000837857">
    <property type="component" value="Chromosome 5"/>
</dbReference>
<organism evidence="1 2">
    <name type="scientific">Iphiclides podalirius</name>
    <name type="common">scarce swallowtail</name>
    <dbReference type="NCBI Taxonomy" id="110791"/>
    <lineage>
        <taxon>Eukaryota</taxon>
        <taxon>Metazoa</taxon>
        <taxon>Ecdysozoa</taxon>
        <taxon>Arthropoda</taxon>
        <taxon>Hexapoda</taxon>
        <taxon>Insecta</taxon>
        <taxon>Pterygota</taxon>
        <taxon>Neoptera</taxon>
        <taxon>Endopterygota</taxon>
        <taxon>Lepidoptera</taxon>
        <taxon>Glossata</taxon>
        <taxon>Ditrysia</taxon>
        <taxon>Papilionoidea</taxon>
        <taxon>Papilionidae</taxon>
        <taxon>Papilioninae</taxon>
        <taxon>Iphiclides</taxon>
    </lineage>
</organism>
<dbReference type="PANTHER" id="PTHR35450:SF2">
    <property type="entry name" value="REVERSE TRANSCRIPTASE DOMAIN-CONTAINING PROTEIN"/>
    <property type="match status" value="1"/>
</dbReference>
<feature type="non-terminal residue" evidence="1">
    <location>
        <position position="186"/>
    </location>
</feature>
<protein>
    <submittedName>
        <fullName evidence="1">Uncharacterized protein</fullName>
    </submittedName>
</protein>